<dbReference type="InterPro" id="IPR032694">
    <property type="entry name" value="CopC/D"/>
</dbReference>
<keyword evidence="6" id="KW-0812">Transmembrane</keyword>
<dbReference type="RefSeq" id="WP_242616394.1">
    <property type="nucleotide sequence ID" value="NZ_SHLC01000001.1"/>
</dbReference>
<feature type="region of interest" description="Disordered" evidence="5">
    <location>
        <begin position="130"/>
        <end position="160"/>
    </location>
</feature>
<proteinExistence type="predicted"/>
<dbReference type="Gene3D" id="2.60.40.1220">
    <property type="match status" value="1"/>
</dbReference>
<dbReference type="GO" id="GO:0042597">
    <property type="term" value="C:periplasmic space"/>
    <property type="evidence" value="ECO:0007669"/>
    <property type="project" value="InterPro"/>
</dbReference>
<dbReference type="AlphaFoldDB" id="A0A4Q8AR86"/>
<evidence type="ECO:0000259" key="8">
    <source>
        <dbReference type="Pfam" id="PF04234"/>
    </source>
</evidence>
<name>A0A4Q8AR86_9MICO</name>
<feature type="compositionally biased region" description="Low complexity" evidence="5">
    <location>
        <begin position="141"/>
        <end position="160"/>
    </location>
</feature>
<feature type="transmembrane region" description="Helical" evidence="6">
    <location>
        <begin position="168"/>
        <end position="188"/>
    </location>
</feature>
<dbReference type="SUPFAM" id="SSF81296">
    <property type="entry name" value="E set domains"/>
    <property type="match status" value="1"/>
</dbReference>
<gene>
    <name evidence="9" type="ORF">EV379_2968</name>
</gene>
<organism evidence="9 10">
    <name type="scientific">Microterricola gilva</name>
    <dbReference type="NCBI Taxonomy" id="393267"/>
    <lineage>
        <taxon>Bacteria</taxon>
        <taxon>Bacillati</taxon>
        <taxon>Actinomycetota</taxon>
        <taxon>Actinomycetes</taxon>
        <taxon>Micrococcales</taxon>
        <taxon>Microbacteriaceae</taxon>
        <taxon>Microterricola</taxon>
    </lineage>
</organism>
<accession>A0A4Q8AR86</accession>
<dbReference type="Pfam" id="PF04234">
    <property type="entry name" value="CopC"/>
    <property type="match status" value="1"/>
</dbReference>
<dbReference type="InterPro" id="IPR014756">
    <property type="entry name" value="Ig_E-set"/>
</dbReference>
<keyword evidence="6" id="KW-0472">Membrane</keyword>
<dbReference type="GO" id="GO:0030313">
    <property type="term" value="C:cell envelope"/>
    <property type="evidence" value="ECO:0007669"/>
    <property type="project" value="UniProtKB-SubCell"/>
</dbReference>
<dbReference type="EMBL" id="SHLC01000001">
    <property type="protein sequence ID" value="RZU66605.1"/>
    <property type="molecule type" value="Genomic_DNA"/>
</dbReference>
<dbReference type="Proteomes" id="UP000291483">
    <property type="component" value="Unassembled WGS sequence"/>
</dbReference>
<evidence type="ECO:0000256" key="2">
    <source>
        <dbReference type="ARBA" id="ARBA00022723"/>
    </source>
</evidence>
<evidence type="ECO:0000256" key="4">
    <source>
        <dbReference type="ARBA" id="ARBA00023008"/>
    </source>
</evidence>
<evidence type="ECO:0000256" key="1">
    <source>
        <dbReference type="ARBA" id="ARBA00004196"/>
    </source>
</evidence>
<evidence type="ECO:0000313" key="10">
    <source>
        <dbReference type="Proteomes" id="UP000291483"/>
    </source>
</evidence>
<evidence type="ECO:0000256" key="6">
    <source>
        <dbReference type="SAM" id="Phobius"/>
    </source>
</evidence>
<dbReference type="GO" id="GO:0005886">
    <property type="term" value="C:plasma membrane"/>
    <property type="evidence" value="ECO:0007669"/>
    <property type="project" value="TreeGrafter"/>
</dbReference>
<feature type="chain" id="PRO_5021010749" description="CopC domain-containing protein" evidence="7">
    <location>
        <begin position="35"/>
        <end position="205"/>
    </location>
</feature>
<comment type="subcellular location">
    <subcellularLocation>
        <location evidence="1">Cell envelope</location>
    </subcellularLocation>
</comment>
<dbReference type="GO" id="GO:0005507">
    <property type="term" value="F:copper ion binding"/>
    <property type="evidence" value="ECO:0007669"/>
    <property type="project" value="InterPro"/>
</dbReference>
<feature type="signal peptide" evidence="7">
    <location>
        <begin position="1"/>
        <end position="34"/>
    </location>
</feature>
<sequence>MKSSRSRQRGAGIALASLLLALLGITIGATPAFAHDQLAASDPAAGAALESAPSEVSLQFTDNVLTIGAIVLVVDADGTSWADGDAVLDGPTVSTRVAGEMPDGAYEIRWRVVSADGHPISGVIPFTVGDAVQPADEPEGTEATSPPAASATPQAAEPAETGSAMRPILIGVGGAAAALLILAGVAVWKRRGTPSQPNDHGTPSS</sequence>
<keyword evidence="4" id="KW-0186">Copper</keyword>
<protein>
    <recommendedName>
        <fullName evidence="8">CopC domain-containing protein</fullName>
    </recommendedName>
</protein>
<comment type="caution">
    <text evidence="9">The sequence shown here is derived from an EMBL/GenBank/DDBJ whole genome shotgun (WGS) entry which is preliminary data.</text>
</comment>
<evidence type="ECO:0000313" key="9">
    <source>
        <dbReference type="EMBL" id="RZU66605.1"/>
    </source>
</evidence>
<evidence type="ECO:0000256" key="5">
    <source>
        <dbReference type="SAM" id="MobiDB-lite"/>
    </source>
</evidence>
<keyword evidence="3 7" id="KW-0732">Signal</keyword>
<evidence type="ECO:0000256" key="7">
    <source>
        <dbReference type="SAM" id="SignalP"/>
    </source>
</evidence>
<keyword evidence="10" id="KW-1185">Reference proteome</keyword>
<dbReference type="InterPro" id="IPR014755">
    <property type="entry name" value="Cu-Rt/internalin_Ig-like"/>
</dbReference>
<keyword evidence="6" id="KW-1133">Transmembrane helix</keyword>
<dbReference type="InterPro" id="IPR007348">
    <property type="entry name" value="CopC_dom"/>
</dbReference>
<dbReference type="PANTHER" id="PTHR34820">
    <property type="entry name" value="INNER MEMBRANE PROTEIN YEBZ"/>
    <property type="match status" value="1"/>
</dbReference>
<feature type="domain" description="CopC" evidence="8">
    <location>
        <begin position="35"/>
        <end position="128"/>
    </location>
</feature>
<dbReference type="PANTHER" id="PTHR34820:SF4">
    <property type="entry name" value="INNER MEMBRANE PROTEIN YEBZ"/>
    <property type="match status" value="1"/>
</dbReference>
<dbReference type="GO" id="GO:0006825">
    <property type="term" value="P:copper ion transport"/>
    <property type="evidence" value="ECO:0007669"/>
    <property type="project" value="InterPro"/>
</dbReference>
<reference evidence="9 10" key="1">
    <citation type="submission" date="2019-02" db="EMBL/GenBank/DDBJ databases">
        <title>Sequencing the genomes of 1000 actinobacteria strains.</title>
        <authorList>
            <person name="Klenk H.-P."/>
        </authorList>
    </citation>
    <scope>NUCLEOTIDE SEQUENCE [LARGE SCALE GENOMIC DNA]</scope>
    <source>
        <strain evidence="9 10">DSM 18319</strain>
    </source>
</reference>
<evidence type="ECO:0000256" key="3">
    <source>
        <dbReference type="ARBA" id="ARBA00022729"/>
    </source>
</evidence>
<keyword evidence="2" id="KW-0479">Metal-binding</keyword>
<dbReference type="GO" id="GO:0046688">
    <property type="term" value="P:response to copper ion"/>
    <property type="evidence" value="ECO:0007669"/>
    <property type="project" value="InterPro"/>
</dbReference>